<evidence type="ECO:0000313" key="1">
    <source>
        <dbReference type="EMBL" id="KDR14797.1"/>
    </source>
</evidence>
<dbReference type="AlphaFoldDB" id="A0A067QX75"/>
<dbReference type="InParanoid" id="A0A067QX75"/>
<organism evidence="1 2">
    <name type="scientific">Zootermopsis nevadensis</name>
    <name type="common">Dampwood termite</name>
    <dbReference type="NCBI Taxonomy" id="136037"/>
    <lineage>
        <taxon>Eukaryota</taxon>
        <taxon>Metazoa</taxon>
        <taxon>Ecdysozoa</taxon>
        <taxon>Arthropoda</taxon>
        <taxon>Hexapoda</taxon>
        <taxon>Insecta</taxon>
        <taxon>Pterygota</taxon>
        <taxon>Neoptera</taxon>
        <taxon>Polyneoptera</taxon>
        <taxon>Dictyoptera</taxon>
        <taxon>Blattodea</taxon>
        <taxon>Blattoidea</taxon>
        <taxon>Termitoidae</taxon>
        <taxon>Termopsidae</taxon>
        <taxon>Zootermopsis</taxon>
    </lineage>
</organism>
<accession>A0A067QX75</accession>
<protein>
    <submittedName>
        <fullName evidence="1">Uncharacterized protein</fullName>
    </submittedName>
</protein>
<gene>
    <name evidence="1" type="ORF">L798_11587</name>
</gene>
<name>A0A067QX75_ZOONE</name>
<proteinExistence type="predicted"/>
<dbReference type="Proteomes" id="UP000027135">
    <property type="component" value="Unassembled WGS sequence"/>
</dbReference>
<dbReference type="EMBL" id="KK852863">
    <property type="protein sequence ID" value="KDR14797.1"/>
    <property type="molecule type" value="Genomic_DNA"/>
</dbReference>
<evidence type="ECO:0000313" key="2">
    <source>
        <dbReference type="Proteomes" id="UP000027135"/>
    </source>
</evidence>
<keyword evidence="2" id="KW-1185">Reference proteome</keyword>
<reference evidence="1 2" key="1">
    <citation type="journal article" date="2014" name="Nat. Commun.">
        <title>Molecular traces of alternative social organization in a termite genome.</title>
        <authorList>
            <person name="Terrapon N."/>
            <person name="Li C."/>
            <person name="Robertson H.M."/>
            <person name="Ji L."/>
            <person name="Meng X."/>
            <person name="Booth W."/>
            <person name="Chen Z."/>
            <person name="Childers C.P."/>
            <person name="Glastad K.M."/>
            <person name="Gokhale K."/>
            <person name="Gowin J."/>
            <person name="Gronenberg W."/>
            <person name="Hermansen R.A."/>
            <person name="Hu H."/>
            <person name="Hunt B.G."/>
            <person name="Huylmans A.K."/>
            <person name="Khalil S.M."/>
            <person name="Mitchell R.D."/>
            <person name="Munoz-Torres M.C."/>
            <person name="Mustard J.A."/>
            <person name="Pan H."/>
            <person name="Reese J.T."/>
            <person name="Scharf M.E."/>
            <person name="Sun F."/>
            <person name="Vogel H."/>
            <person name="Xiao J."/>
            <person name="Yang W."/>
            <person name="Yang Z."/>
            <person name="Yang Z."/>
            <person name="Zhou J."/>
            <person name="Zhu J."/>
            <person name="Brent C.S."/>
            <person name="Elsik C.G."/>
            <person name="Goodisman M.A."/>
            <person name="Liberles D.A."/>
            <person name="Roe R.M."/>
            <person name="Vargo E.L."/>
            <person name="Vilcinskas A."/>
            <person name="Wang J."/>
            <person name="Bornberg-Bauer E."/>
            <person name="Korb J."/>
            <person name="Zhang G."/>
            <person name="Liebig J."/>
        </authorList>
    </citation>
    <scope>NUCLEOTIDE SEQUENCE [LARGE SCALE GENOMIC DNA]</scope>
    <source>
        <tissue evidence="1">Whole organism</tissue>
    </source>
</reference>
<sequence length="47" mass="4941">MRGNLCNVPTSAALPISTSFTWNQASLVQYLISAAVIKSSAPPIHAL</sequence>